<evidence type="ECO:0000256" key="1">
    <source>
        <dbReference type="ARBA" id="ARBA00022679"/>
    </source>
</evidence>
<dbReference type="SMART" id="SM00212">
    <property type="entry name" value="UBCc"/>
    <property type="match status" value="1"/>
</dbReference>
<evidence type="ECO:0000259" key="4">
    <source>
        <dbReference type="PROSITE" id="PS50127"/>
    </source>
</evidence>
<comment type="caution">
    <text evidence="5">The sequence shown here is derived from an EMBL/GenBank/DDBJ whole genome shotgun (WGS) entry which is preliminary data.</text>
</comment>
<dbReference type="CDD" id="cd23810">
    <property type="entry name" value="UBCc_BIRC6"/>
    <property type="match status" value="1"/>
</dbReference>
<evidence type="ECO:0000313" key="6">
    <source>
        <dbReference type="Proteomes" id="UP000815325"/>
    </source>
</evidence>
<keyword evidence="1" id="KW-0808">Transferase</keyword>
<accession>A0ABQ7GW31</accession>
<dbReference type="Proteomes" id="UP000815325">
    <property type="component" value="Unassembled WGS sequence"/>
</dbReference>
<feature type="region of interest" description="Disordered" evidence="3">
    <location>
        <begin position="35"/>
        <end position="87"/>
    </location>
</feature>
<dbReference type="PANTHER" id="PTHR46116:SF39">
    <property type="entry name" value="BACULOVIRAL IAP REPEAT-CONTAINING PROTEIN 6"/>
    <property type="match status" value="1"/>
</dbReference>
<sequence>MACLALALDFATTHEDVASAVAVWQSNMAATATATRAADPSVSMAASPAPGKNRTQAQQTPSRDTAHGNPPRPSSSSRGGGAAAAAAAAAAPSNQAATAATAGAAAGATGPTAQKAAAPPCKPAEAAAAYCAALRPHQFVERPLVVDHYFRKVMGGGGGQTSASGGEVMRKRLRRIAQEIGTLSTSLPLDYESSIAVAVDETQLDVLRVLCLPSPETPYGCGCFVFDVLLPAEYPQLPPKVQFLTTGGGRVRFNPNLYENGKVCLSLLGTWSGPSWHPDTSTLLQVLLSLQAMVFCPDPYFNEPGYEASLNSAAGKRESCMYNDHVRLHTLEVAILPALRALSSAAAPQGLPQGAEDAGPSHPQQLGGTAPSLHPPHAPEASASAPASQGSASCQHSAQHQRRFTGSLPGMQTFEGAIAAHFKNKRYQLPAIWDRWSLEFQGSQSMPKAAMQSAVATAKQHLAAIPD</sequence>
<evidence type="ECO:0000256" key="3">
    <source>
        <dbReference type="SAM" id="MobiDB-lite"/>
    </source>
</evidence>
<evidence type="ECO:0000313" key="5">
    <source>
        <dbReference type="EMBL" id="KAF5838822.1"/>
    </source>
</evidence>
<keyword evidence="6" id="KW-1185">Reference proteome</keyword>
<feature type="domain" description="UBC core" evidence="4">
    <location>
        <begin position="171"/>
        <end position="335"/>
    </location>
</feature>
<reference evidence="5" key="1">
    <citation type="submission" date="2017-08" db="EMBL/GenBank/DDBJ databases">
        <authorList>
            <person name="Polle J.E."/>
            <person name="Barry K."/>
            <person name="Cushman J."/>
            <person name="Schmutz J."/>
            <person name="Tran D."/>
            <person name="Hathwaick L.T."/>
            <person name="Yim W.C."/>
            <person name="Jenkins J."/>
            <person name="Mckie-Krisberg Z.M."/>
            <person name="Prochnik S."/>
            <person name="Lindquist E."/>
            <person name="Dockter R.B."/>
            <person name="Adam C."/>
            <person name="Molina H."/>
            <person name="Bunkerborg J."/>
            <person name="Jin E."/>
            <person name="Buchheim M."/>
            <person name="Magnuson J."/>
        </authorList>
    </citation>
    <scope>NUCLEOTIDE SEQUENCE</scope>
    <source>
        <strain evidence="5">CCAP 19/18</strain>
    </source>
</reference>
<dbReference type="EMBL" id="MU069565">
    <property type="protein sequence ID" value="KAF5838822.1"/>
    <property type="molecule type" value="Genomic_DNA"/>
</dbReference>
<proteinExistence type="predicted"/>
<dbReference type="SUPFAM" id="SSF54495">
    <property type="entry name" value="UBC-like"/>
    <property type="match status" value="1"/>
</dbReference>
<evidence type="ECO:0000256" key="2">
    <source>
        <dbReference type="ARBA" id="ARBA00022786"/>
    </source>
</evidence>
<feature type="compositionally biased region" description="Low complexity" evidence="3">
    <location>
        <begin position="379"/>
        <end position="393"/>
    </location>
</feature>
<keyword evidence="2" id="KW-0833">Ubl conjugation pathway</keyword>
<dbReference type="PROSITE" id="PS50127">
    <property type="entry name" value="UBC_2"/>
    <property type="match status" value="1"/>
</dbReference>
<protein>
    <submittedName>
        <fullName evidence="5">Ubiquitin-conjugating enzyme/RWD-like protein</fullName>
    </submittedName>
</protein>
<dbReference type="InterPro" id="IPR000608">
    <property type="entry name" value="UBC"/>
</dbReference>
<dbReference type="Pfam" id="PF00179">
    <property type="entry name" value="UQ_con"/>
    <property type="match status" value="1"/>
</dbReference>
<dbReference type="InterPro" id="IPR016135">
    <property type="entry name" value="UBQ-conjugating_enzyme/RWD"/>
</dbReference>
<dbReference type="PANTHER" id="PTHR46116">
    <property type="entry name" value="(E3-INDEPENDENT) E2 UBIQUITIN-CONJUGATING ENZYME"/>
    <property type="match status" value="1"/>
</dbReference>
<feature type="region of interest" description="Disordered" evidence="3">
    <location>
        <begin position="347"/>
        <end position="402"/>
    </location>
</feature>
<gene>
    <name evidence="5" type="ORF">DUNSADRAFT_2207</name>
</gene>
<feature type="compositionally biased region" description="Polar residues" evidence="3">
    <location>
        <begin position="53"/>
        <end position="63"/>
    </location>
</feature>
<name>A0ABQ7GW31_DUNSA</name>
<organism evidence="5 6">
    <name type="scientific">Dunaliella salina</name>
    <name type="common">Green alga</name>
    <name type="synonym">Protococcus salinus</name>
    <dbReference type="NCBI Taxonomy" id="3046"/>
    <lineage>
        <taxon>Eukaryota</taxon>
        <taxon>Viridiplantae</taxon>
        <taxon>Chlorophyta</taxon>
        <taxon>core chlorophytes</taxon>
        <taxon>Chlorophyceae</taxon>
        <taxon>CS clade</taxon>
        <taxon>Chlamydomonadales</taxon>
        <taxon>Dunaliellaceae</taxon>
        <taxon>Dunaliella</taxon>
    </lineage>
</organism>
<dbReference type="Gene3D" id="3.10.110.10">
    <property type="entry name" value="Ubiquitin Conjugating Enzyme"/>
    <property type="match status" value="1"/>
</dbReference>